<protein>
    <recommendedName>
        <fullName evidence="2">LapB rubredoxin metal binding domain-containing protein</fullName>
    </recommendedName>
</protein>
<feature type="domain" description="LapB rubredoxin metal binding" evidence="2">
    <location>
        <begin position="338"/>
        <end position="364"/>
    </location>
</feature>
<gene>
    <name evidence="3" type="ORF">ENF18_02065</name>
</gene>
<dbReference type="EMBL" id="DQWE01000093">
    <property type="protein sequence ID" value="HDI82561.1"/>
    <property type="molecule type" value="Genomic_DNA"/>
</dbReference>
<dbReference type="Gene3D" id="1.25.40.10">
    <property type="entry name" value="Tetratricopeptide repeat domain"/>
    <property type="match status" value="2"/>
</dbReference>
<sequence length="366" mass="42695">MIYFIIILSVFFLALLLITFGRYRGTPKKLPKNYIKGLELLSDGDSERAIEYLNRAWKEDPENIDAYLRVGDILREMGKANSAIMIHRNLSVKPLIPRDKKIRVLKSLAEDYIAMKKYGEATKVLIKSMHEGDESQETARKLLWLFEMQEEWEKAYETARNIFTDRKKLYSYGVYVGMKLLKKDPNRAYHYIRQGLKAKIPLAKLANAFYLLEKEDINSGIKELINVLKEYPSYSESGLGVLEKLMFDRGRFSEIESVYRDIIEKDPMNITAINHYVDFLLKKGDKNKALDLITNLNLPDNHPDTLHLKLTVYAETDIERIKELTPMLIRACKSTRKYKCRECGYETEVFDWKCPNCLTVDSFVRV</sequence>
<dbReference type="PANTHER" id="PTHR12558">
    <property type="entry name" value="CELL DIVISION CYCLE 16,23,27"/>
    <property type="match status" value="1"/>
</dbReference>
<dbReference type="SUPFAM" id="SSF48452">
    <property type="entry name" value="TPR-like"/>
    <property type="match status" value="1"/>
</dbReference>
<dbReference type="Proteomes" id="UP000885847">
    <property type="component" value="Unassembled WGS sequence"/>
</dbReference>
<dbReference type="CDD" id="cd00350">
    <property type="entry name" value="rubredoxin_like"/>
    <property type="match status" value="1"/>
</dbReference>
<keyword evidence="1" id="KW-0479">Metal-binding</keyword>
<evidence type="ECO:0000313" key="3">
    <source>
        <dbReference type="EMBL" id="HDI82561.1"/>
    </source>
</evidence>
<dbReference type="PANTHER" id="PTHR12558:SF13">
    <property type="entry name" value="CELL DIVISION CYCLE PROTEIN 27 HOMOLOG"/>
    <property type="match status" value="1"/>
</dbReference>
<dbReference type="GO" id="GO:0046872">
    <property type="term" value="F:metal ion binding"/>
    <property type="evidence" value="ECO:0007669"/>
    <property type="project" value="UniProtKB-KW"/>
</dbReference>
<reference evidence="3" key="1">
    <citation type="journal article" date="2020" name="mSystems">
        <title>Genome- and Community-Level Interaction Insights into Carbon Utilization and Element Cycling Functions of Hydrothermarchaeota in Hydrothermal Sediment.</title>
        <authorList>
            <person name="Zhou Z."/>
            <person name="Liu Y."/>
            <person name="Xu W."/>
            <person name="Pan J."/>
            <person name="Luo Z.H."/>
            <person name="Li M."/>
        </authorList>
    </citation>
    <scope>NUCLEOTIDE SEQUENCE [LARGE SCALE GENOMIC DNA]</scope>
    <source>
        <strain evidence="3">HyVt-102</strain>
    </source>
</reference>
<comment type="caution">
    <text evidence="3">The sequence shown here is derived from an EMBL/GenBank/DDBJ whole genome shotgun (WGS) entry which is preliminary data.</text>
</comment>
<evidence type="ECO:0000256" key="1">
    <source>
        <dbReference type="ARBA" id="ARBA00022723"/>
    </source>
</evidence>
<dbReference type="InterPro" id="IPR011990">
    <property type="entry name" value="TPR-like_helical_dom_sf"/>
</dbReference>
<proteinExistence type="predicted"/>
<dbReference type="Pfam" id="PF14559">
    <property type="entry name" value="TPR_19"/>
    <property type="match status" value="1"/>
</dbReference>
<organism evidence="3">
    <name type="scientific">candidate division WOR-3 bacterium</name>
    <dbReference type="NCBI Taxonomy" id="2052148"/>
    <lineage>
        <taxon>Bacteria</taxon>
        <taxon>Bacteria division WOR-3</taxon>
    </lineage>
</organism>
<evidence type="ECO:0000259" key="2">
    <source>
        <dbReference type="Pfam" id="PF18073"/>
    </source>
</evidence>
<accession>A0A7C0ZDS7</accession>
<dbReference type="AlphaFoldDB" id="A0A7C0ZDS7"/>
<dbReference type="GO" id="GO:0051301">
    <property type="term" value="P:cell division"/>
    <property type="evidence" value="ECO:0007669"/>
    <property type="project" value="TreeGrafter"/>
</dbReference>
<dbReference type="Pfam" id="PF18073">
    <property type="entry name" value="Zn_ribbon_LapB"/>
    <property type="match status" value="1"/>
</dbReference>
<name>A0A7C0ZDS7_UNCW3</name>
<dbReference type="InterPro" id="IPR041166">
    <property type="entry name" value="Rubredoxin_2"/>
</dbReference>